<comment type="caution">
    <text evidence="2">The sequence shown here is derived from an EMBL/GenBank/DDBJ whole genome shotgun (WGS) entry which is preliminary data.</text>
</comment>
<dbReference type="NCBIfam" id="TIGR00738">
    <property type="entry name" value="rrf2_super"/>
    <property type="match status" value="1"/>
</dbReference>
<proteinExistence type="predicted"/>
<dbReference type="InterPro" id="IPR036390">
    <property type="entry name" value="WH_DNA-bd_sf"/>
</dbReference>
<dbReference type="InterPro" id="IPR000944">
    <property type="entry name" value="Tscrpt_reg_Rrf2"/>
</dbReference>
<dbReference type="GO" id="GO:0003677">
    <property type="term" value="F:DNA binding"/>
    <property type="evidence" value="ECO:0007669"/>
    <property type="project" value="UniProtKB-KW"/>
</dbReference>
<organism evidence="2 3">
    <name type="scientific">Actibacterium mucosum KCTC 23349</name>
    <dbReference type="NCBI Taxonomy" id="1454373"/>
    <lineage>
        <taxon>Bacteria</taxon>
        <taxon>Pseudomonadati</taxon>
        <taxon>Pseudomonadota</taxon>
        <taxon>Alphaproteobacteria</taxon>
        <taxon>Rhodobacterales</taxon>
        <taxon>Roseobacteraceae</taxon>
        <taxon>Actibacterium</taxon>
    </lineage>
</organism>
<dbReference type="PROSITE" id="PS51197">
    <property type="entry name" value="HTH_RRF2_2"/>
    <property type="match status" value="1"/>
</dbReference>
<dbReference type="Proteomes" id="UP000026249">
    <property type="component" value="Unassembled WGS sequence"/>
</dbReference>
<name>A0A037ZDB0_9RHOB</name>
<accession>A0A037ZDB0</accession>
<evidence type="ECO:0008006" key="4">
    <source>
        <dbReference type="Google" id="ProtNLM"/>
    </source>
</evidence>
<dbReference type="InterPro" id="IPR036388">
    <property type="entry name" value="WH-like_DNA-bd_sf"/>
</dbReference>
<dbReference type="SUPFAM" id="SSF46785">
    <property type="entry name" value="Winged helix' DNA-binding domain"/>
    <property type="match status" value="1"/>
</dbReference>
<keyword evidence="1" id="KW-0238">DNA-binding</keyword>
<dbReference type="GO" id="GO:0003700">
    <property type="term" value="F:DNA-binding transcription factor activity"/>
    <property type="evidence" value="ECO:0007669"/>
    <property type="project" value="TreeGrafter"/>
</dbReference>
<dbReference type="OrthoDB" id="9795923at2"/>
<dbReference type="PANTHER" id="PTHR33221:SF4">
    <property type="entry name" value="HTH-TYPE TRANSCRIPTIONAL REPRESSOR NSRR"/>
    <property type="match status" value="1"/>
</dbReference>
<dbReference type="STRING" id="1454373.ACMU_04370"/>
<evidence type="ECO:0000313" key="3">
    <source>
        <dbReference type="Proteomes" id="UP000026249"/>
    </source>
</evidence>
<evidence type="ECO:0000256" key="1">
    <source>
        <dbReference type="ARBA" id="ARBA00023125"/>
    </source>
</evidence>
<reference evidence="2 3" key="1">
    <citation type="submission" date="2014-03" db="EMBL/GenBank/DDBJ databases">
        <title>Draft Genome Sequence of Actibacterium mucosum KCTC 23349, a Marine Alphaproteobacterium with Complex Ionic Requirements Isolated from Mediterranean Seawater at Malvarrosa Beach, Valencia, Spain.</title>
        <authorList>
            <person name="Arahal D.R."/>
            <person name="Shao Z."/>
            <person name="Lai Q."/>
            <person name="Pujalte M.J."/>
        </authorList>
    </citation>
    <scope>NUCLEOTIDE SEQUENCE [LARGE SCALE GENOMIC DNA]</scope>
    <source>
        <strain evidence="2 3">KCTC 23349</strain>
    </source>
</reference>
<gene>
    <name evidence="2" type="ORF">ACMU_04370</name>
</gene>
<dbReference type="Gene3D" id="1.10.10.10">
    <property type="entry name" value="Winged helix-like DNA-binding domain superfamily/Winged helix DNA-binding domain"/>
    <property type="match status" value="1"/>
</dbReference>
<dbReference type="EMBL" id="JFKE01000011">
    <property type="protein sequence ID" value="KAJ54137.1"/>
    <property type="molecule type" value="Genomic_DNA"/>
</dbReference>
<protein>
    <recommendedName>
        <fullName evidence="4">BadM/Rrf2 family transcriptional regulator</fullName>
    </recommendedName>
</protein>
<dbReference type="Pfam" id="PF02082">
    <property type="entry name" value="Rrf2"/>
    <property type="match status" value="1"/>
</dbReference>
<evidence type="ECO:0000313" key="2">
    <source>
        <dbReference type="EMBL" id="KAJ54137.1"/>
    </source>
</evidence>
<dbReference type="GO" id="GO:0005829">
    <property type="term" value="C:cytosol"/>
    <property type="evidence" value="ECO:0007669"/>
    <property type="project" value="TreeGrafter"/>
</dbReference>
<dbReference type="PANTHER" id="PTHR33221">
    <property type="entry name" value="WINGED HELIX-TURN-HELIX TRANSCRIPTIONAL REGULATOR, RRF2 FAMILY"/>
    <property type="match status" value="1"/>
</dbReference>
<sequence length="145" mass="16128">MRLTTHSDYALRVLIYLALRPETRVSVAEIATAYDISRSHLTKVVWDLSQGGFITTTRGKAGGMQLARPADRINLGAVLRRTEPGDTLVECFGRSNLCKITPQCRARAIFREAYAAFLAVFDRYTLAELAVRRGGLAEILQLDVQ</sequence>
<keyword evidence="3" id="KW-1185">Reference proteome</keyword>
<dbReference type="RefSeq" id="WP_035262667.1">
    <property type="nucleotide sequence ID" value="NZ_JFKE01000011.1"/>
</dbReference>
<dbReference type="AlphaFoldDB" id="A0A037ZDB0"/>